<dbReference type="AlphaFoldDB" id="A0A937LFK4"/>
<proteinExistence type="predicted"/>
<dbReference type="InterPro" id="IPR023292">
    <property type="entry name" value="NTP_PyroPHydrolase-like_dom_sf"/>
</dbReference>
<dbReference type="SUPFAM" id="SSF101386">
    <property type="entry name" value="all-alpha NTP pyrophosphatases"/>
    <property type="match status" value="1"/>
</dbReference>
<protein>
    <submittedName>
        <fullName evidence="1">Nucleoside triphosphate pyrophosphohydrolase family protein</fullName>
    </submittedName>
</protein>
<dbReference type="EMBL" id="JADHQC010000006">
    <property type="protein sequence ID" value="MBL6811608.1"/>
    <property type="molecule type" value="Genomic_DNA"/>
</dbReference>
<dbReference type="InterPro" id="IPR033653">
    <property type="entry name" value="NTP-PPase_DR2231-like"/>
</dbReference>
<gene>
    <name evidence="1" type="ORF">ISQ63_01845</name>
</gene>
<name>A0A937LFK4_9GAMM</name>
<accession>A0A937LFK4</accession>
<comment type="caution">
    <text evidence="1">The sequence shown here is derived from an EMBL/GenBank/DDBJ whole genome shotgun (WGS) entry which is preliminary data.</text>
</comment>
<organism evidence="1 2">
    <name type="scientific">SAR86 cluster bacterium</name>
    <dbReference type="NCBI Taxonomy" id="2030880"/>
    <lineage>
        <taxon>Bacteria</taxon>
        <taxon>Pseudomonadati</taxon>
        <taxon>Pseudomonadota</taxon>
        <taxon>Gammaproteobacteria</taxon>
        <taxon>SAR86 cluster</taxon>
    </lineage>
</organism>
<dbReference type="CDD" id="cd11530">
    <property type="entry name" value="NTP-PPase_DR2231_like"/>
    <property type="match status" value="1"/>
</dbReference>
<dbReference type="Proteomes" id="UP000744438">
    <property type="component" value="Unassembled WGS sequence"/>
</dbReference>
<sequence>MNYQKDVSNFMILGEQKIASDLNLKNEQTQLYMNLIKEEFEETAKAFDEEDLIEVADGLADMVWVIMGMCNSVGIDFDKIWDEVRSSNMSKFVDGKFIKNDAGKIMKPESYFKPNIKKALGL</sequence>
<evidence type="ECO:0000313" key="1">
    <source>
        <dbReference type="EMBL" id="MBL6811608.1"/>
    </source>
</evidence>
<evidence type="ECO:0000313" key="2">
    <source>
        <dbReference type="Proteomes" id="UP000744438"/>
    </source>
</evidence>
<reference evidence="1" key="1">
    <citation type="submission" date="2020-10" db="EMBL/GenBank/DDBJ databases">
        <title>Microbiome of the Black Sea water column analyzed by genome centric metagenomics.</title>
        <authorList>
            <person name="Cabello-Yeves P.J."/>
            <person name="Callieri C."/>
            <person name="Picazo A."/>
            <person name="Mehrshad M."/>
            <person name="Haro-Moreno J.M."/>
            <person name="Roda-Garcia J."/>
            <person name="Dzembekova N."/>
            <person name="Slabakova V."/>
            <person name="Slabakova N."/>
            <person name="Moncheva S."/>
            <person name="Rodriguez-Valera F."/>
        </authorList>
    </citation>
    <scope>NUCLEOTIDE SEQUENCE</scope>
    <source>
        <strain evidence="1">BS307-5m-G49</strain>
    </source>
</reference>
<dbReference type="Gene3D" id="1.10.3420.10">
    <property type="entry name" value="putative ntp pyrophosphohydrolase like domain"/>
    <property type="match status" value="1"/>
</dbReference>
<dbReference type="Pfam" id="PF01503">
    <property type="entry name" value="PRA-PH"/>
    <property type="match status" value="1"/>
</dbReference>
<dbReference type="InterPro" id="IPR021130">
    <property type="entry name" value="PRib-ATP_PPHydrolase-like"/>
</dbReference>